<dbReference type="PROSITE" id="PS51186">
    <property type="entry name" value="GNAT"/>
    <property type="match status" value="1"/>
</dbReference>
<evidence type="ECO:0000259" key="3">
    <source>
        <dbReference type="PROSITE" id="PS51186"/>
    </source>
</evidence>
<dbReference type="CDD" id="cd04301">
    <property type="entry name" value="NAT_SF"/>
    <property type="match status" value="1"/>
</dbReference>
<feature type="domain" description="N-acetyltransferase" evidence="3">
    <location>
        <begin position="4"/>
        <end position="172"/>
    </location>
</feature>
<gene>
    <name evidence="4" type="ORF">D6858_04815</name>
</gene>
<keyword evidence="5" id="KW-1185">Reference proteome</keyword>
<accession>A0A419R3U3</accession>
<dbReference type="InterPro" id="IPR050832">
    <property type="entry name" value="Bact_Acetyltransf"/>
</dbReference>
<dbReference type="InterPro" id="IPR000182">
    <property type="entry name" value="GNAT_dom"/>
</dbReference>
<evidence type="ECO:0000256" key="2">
    <source>
        <dbReference type="ARBA" id="ARBA00023315"/>
    </source>
</evidence>
<reference evidence="4 5" key="1">
    <citation type="submission" date="2018-09" db="EMBL/GenBank/DDBJ databases">
        <title>Altererythrobacter sp.Ery1 and Ery12, the genome sequencing of novel strains in genus Alterythrobacter.</title>
        <authorList>
            <person name="Cheng H."/>
            <person name="Wu Y.-H."/>
            <person name="Fang C."/>
            <person name="Xu X.-W."/>
        </authorList>
    </citation>
    <scope>NUCLEOTIDE SEQUENCE [LARGE SCALE GENOMIC DNA]</scope>
    <source>
        <strain evidence="4 5">Ery12</strain>
    </source>
</reference>
<proteinExistence type="predicted"/>
<dbReference type="EMBL" id="RAHJ01000014">
    <property type="protein sequence ID" value="RJX69203.1"/>
    <property type="molecule type" value="Genomic_DNA"/>
</dbReference>
<organism evidence="4 5">
    <name type="scientific">Tsuneonella suprasediminis</name>
    <dbReference type="NCBI Taxonomy" id="2306996"/>
    <lineage>
        <taxon>Bacteria</taxon>
        <taxon>Pseudomonadati</taxon>
        <taxon>Pseudomonadota</taxon>
        <taxon>Alphaproteobacteria</taxon>
        <taxon>Sphingomonadales</taxon>
        <taxon>Erythrobacteraceae</taxon>
        <taxon>Tsuneonella</taxon>
    </lineage>
</organism>
<comment type="caution">
    <text evidence="4">The sequence shown here is derived from an EMBL/GenBank/DDBJ whole genome shotgun (WGS) entry which is preliminary data.</text>
</comment>
<dbReference type="OrthoDB" id="118465at2"/>
<dbReference type="GO" id="GO:0016747">
    <property type="term" value="F:acyltransferase activity, transferring groups other than amino-acyl groups"/>
    <property type="evidence" value="ECO:0007669"/>
    <property type="project" value="InterPro"/>
</dbReference>
<dbReference type="Pfam" id="PF00583">
    <property type="entry name" value="Acetyltransf_1"/>
    <property type="match status" value="1"/>
</dbReference>
<dbReference type="SUPFAM" id="SSF55729">
    <property type="entry name" value="Acyl-CoA N-acyltransferases (Nat)"/>
    <property type="match status" value="1"/>
</dbReference>
<sequence>MNTPVMRVATESDLPALDALMDRAITHLQQGFLDPAQIEASRQVMGLDRQLVKDRTYWIAELDGKVAGCGGWSKRATLYGGDHSTHLREPRLLDPASEAARIRAMYTDPAFARRGVGKAVLTQCEDEARRAGFTRVELMATLSGEPLYRVAGYEPIERVEDRVPLIRMGKPL</sequence>
<name>A0A419R3U3_9SPHN</name>
<dbReference type="PANTHER" id="PTHR43877:SF1">
    <property type="entry name" value="ACETYLTRANSFERASE"/>
    <property type="match status" value="1"/>
</dbReference>
<dbReference type="AlphaFoldDB" id="A0A419R3U3"/>
<evidence type="ECO:0000256" key="1">
    <source>
        <dbReference type="ARBA" id="ARBA00022679"/>
    </source>
</evidence>
<dbReference type="Gene3D" id="3.40.630.30">
    <property type="match status" value="1"/>
</dbReference>
<evidence type="ECO:0000313" key="4">
    <source>
        <dbReference type="EMBL" id="RJX69203.1"/>
    </source>
</evidence>
<keyword evidence="2" id="KW-0012">Acyltransferase</keyword>
<dbReference type="Proteomes" id="UP000284322">
    <property type="component" value="Unassembled WGS sequence"/>
</dbReference>
<protein>
    <submittedName>
        <fullName evidence="4">GNAT family N-acetyltransferase</fullName>
    </submittedName>
</protein>
<dbReference type="InterPro" id="IPR016181">
    <property type="entry name" value="Acyl_CoA_acyltransferase"/>
</dbReference>
<dbReference type="PANTHER" id="PTHR43877">
    <property type="entry name" value="AMINOALKYLPHOSPHONATE N-ACETYLTRANSFERASE-RELATED-RELATED"/>
    <property type="match status" value="1"/>
</dbReference>
<evidence type="ECO:0000313" key="5">
    <source>
        <dbReference type="Proteomes" id="UP000284322"/>
    </source>
</evidence>
<keyword evidence="1 4" id="KW-0808">Transferase</keyword>